<sequence>MKHNISAALAAALLTLSGSLHADTLEYVFYDKEGVAGGEIVERNGTEVSGQLKLGWNNRRLKLEESFHVDAQQMPQKLQISGISPFGAPVEEQFSIEGKTASWSGSDEQGSAEISSPHFYVPKNQTLALSAQLVRALLADDDQHVDLLPQGSASLHQLDELTLEQGDKKQTVYLYGVSGLSLTPELAWYDADGDLFASDSGGWFAILRKGWDKSHLEELKQRQVRAADAYLQKLATKHTHKSAAPILLEHVDLVDVEAGQLLPNRHLLIQGGKIRRISKTPIEAKKNATVIDAKGKTLIPGLWDMHGHLSLQDGALNMAAGVINVRDIGNTHENIMRVSEQFASDKVIGGKVYRAGFMDRESENAMRLGKTATSLEHAREIVDWYAERGYGQIKTYSSMEPEWIAPLAEHIHSRGMRLSGHIPAFMTAEQAVDAGFDEIQHINMLFLNFMGAIDTRKKLRFTEVGEHAHELDLDSPEVAAFLDKLAAKGTVVDATLTIFRSMLQRRAGQLDPEYTGIADHLPVNLRRRFVGAELDIQPQHRDDYHHSTAALLQMVRKLHEHKVRMVAGTDGLAGFTLLRELELYSESGIPNADVLRTATLEPARVVGAAKRTGSIDLGKDADLVLLDGNPLEDIRALRNTALVIEGQNLYKPDELYEALGIEPFYESLAFDLGKGSVIATK</sequence>
<organism evidence="3 4">
    <name type="scientific">Microbulbifer halophilus</name>
    <dbReference type="NCBI Taxonomy" id="453963"/>
    <lineage>
        <taxon>Bacteria</taxon>
        <taxon>Pseudomonadati</taxon>
        <taxon>Pseudomonadota</taxon>
        <taxon>Gammaproteobacteria</taxon>
        <taxon>Cellvibrionales</taxon>
        <taxon>Microbulbiferaceae</taxon>
        <taxon>Microbulbifer</taxon>
    </lineage>
</organism>
<feature type="chain" id="PRO_5045064818" evidence="1">
    <location>
        <begin position="23"/>
        <end position="681"/>
    </location>
</feature>
<dbReference type="InterPro" id="IPR011059">
    <property type="entry name" value="Metal-dep_hydrolase_composite"/>
</dbReference>
<dbReference type="InterPro" id="IPR032466">
    <property type="entry name" value="Metal_Hydrolase"/>
</dbReference>
<evidence type="ECO:0000313" key="3">
    <source>
        <dbReference type="EMBL" id="MFD2309995.1"/>
    </source>
</evidence>
<dbReference type="EMBL" id="JBHUJD010000006">
    <property type="protein sequence ID" value="MFD2309995.1"/>
    <property type="molecule type" value="Genomic_DNA"/>
</dbReference>
<dbReference type="InterPro" id="IPR006680">
    <property type="entry name" value="Amidohydro-rel"/>
</dbReference>
<dbReference type="Gene3D" id="1.20.58.520">
    <property type="entry name" value="Amidohydrolase"/>
    <property type="match status" value="1"/>
</dbReference>
<dbReference type="Gene3D" id="2.30.40.10">
    <property type="entry name" value="Urease, subunit C, domain 1"/>
    <property type="match status" value="1"/>
</dbReference>
<dbReference type="InterPro" id="IPR051781">
    <property type="entry name" value="Metallo-dep_Hydrolase"/>
</dbReference>
<dbReference type="SUPFAM" id="SSF51556">
    <property type="entry name" value="Metallo-dependent hydrolases"/>
    <property type="match status" value="1"/>
</dbReference>
<dbReference type="RefSeq" id="WP_265719959.1">
    <property type="nucleotide sequence ID" value="NZ_JAPIVK010000001.1"/>
</dbReference>
<evidence type="ECO:0000259" key="2">
    <source>
        <dbReference type="Pfam" id="PF01979"/>
    </source>
</evidence>
<dbReference type="Pfam" id="PF01979">
    <property type="entry name" value="Amidohydro_1"/>
    <property type="match status" value="1"/>
</dbReference>
<gene>
    <name evidence="3" type="ORF">ACFSKX_06140</name>
</gene>
<dbReference type="Gene3D" id="3.30.110.90">
    <property type="entry name" value="Amidohydrolase"/>
    <property type="match status" value="1"/>
</dbReference>
<accession>A0ABW5EC61</accession>
<reference evidence="4" key="1">
    <citation type="journal article" date="2019" name="Int. J. Syst. Evol. Microbiol.">
        <title>The Global Catalogue of Microorganisms (GCM) 10K type strain sequencing project: providing services to taxonomists for standard genome sequencing and annotation.</title>
        <authorList>
            <consortium name="The Broad Institute Genomics Platform"/>
            <consortium name="The Broad Institute Genome Sequencing Center for Infectious Disease"/>
            <person name="Wu L."/>
            <person name="Ma J."/>
        </authorList>
    </citation>
    <scope>NUCLEOTIDE SEQUENCE [LARGE SCALE GENOMIC DNA]</scope>
    <source>
        <strain evidence="4">KCTC 12848</strain>
    </source>
</reference>
<feature type="domain" description="Amidohydrolase-related" evidence="2">
    <location>
        <begin position="320"/>
        <end position="639"/>
    </location>
</feature>
<comment type="caution">
    <text evidence="3">The sequence shown here is derived from an EMBL/GenBank/DDBJ whole genome shotgun (WGS) entry which is preliminary data.</text>
</comment>
<protein>
    <submittedName>
        <fullName evidence="3">Amidohydrolase family protein</fullName>
    </submittedName>
</protein>
<dbReference type="Gene3D" id="3.40.50.10910">
    <property type="entry name" value="Amidohydrolase"/>
    <property type="match status" value="1"/>
</dbReference>
<evidence type="ECO:0000256" key="1">
    <source>
        <dbReference type="SAM" id="SignalP"/>
    </source>
</evidence>
<dbReference type="PANTHER" id="PTHR43135">
    <property type="entry name" value="ALPHA-D-RIBOSE 1-METHYLPHOSPHONATE 5-TRIPHOSPHATE DIPHOSPHATASE"/>
    <property type="match status" value="1"/>
</dbReference>
<name>A0ABW5EC61_9GAMM</name>
<dbReference type="PANTHER" id="PTHR43135:SF3">
    <property type="entry name" value="ALPHA-D-RIBOSE 1-METHYLPHOSPHONATE 5-TRIPHOSPHATE DIPHOSPHATASE"/>
    <property type="match status" value="1"/>
</dbReference>
<dbReference type="Proteomes" id="UP001597425">
    <property type="component" value="Unassembled WGS sequence"/>
</dbReference>
<proteinExistence type="predicted"/>
<feature type="signal peptide" evidence="1">
    <location>
        <begin position="1"/>
        <end position="22"/>
    </location>
</feature>
<dbReference type="SUPFAM" id="SSF51338">
    <property type="entry name" value="Composite domain of metallo-dependent hydrolases"/>
    <property type="match status" value="1"/>
</dbReference>
<evidence type="ECO:0000313" key="4">
    <source>
        <dbReference type="Proteomes" id="UP001597425"/>
    </source>
</evidence>
<keyword evidence="4" id="KW-1185">Reference proteome</keyword>
<keyword evidence="1" id="KW-0732">Signal</keyword>